<dbReference type="AlphaFoldDB" id="A0A7D5E6P1"/>
<dbReference type="PANTHER" id="PTHR12064:SF94">
    <property type="entry name" value="UNEXTENDED PROTEIN"/>
    <property type="match status" value="1"/>
</dbReference>
<proteinExistence type="predicted"/>
<keyword evidence="1" id="KW-0812">Transmembrane</keyword>
<evidence type="ECO:0000259" key="2">
    <source>
        <dbReference type="PROSITE" id="PS51846"/>
    </source>
</evidence>
<gene>
    <name evidence="3" type="ORF">HWN40_01405</name>
</gene>
<dbReference type="Proteomes" id="UP000509594">
    <property type="component" value="Chromosome"/>
</dbReference>
<reference evidence="3 4" key="1">
    <citation type="submission" date="2020-06" db="EMBL/GenBank/DDBJ databases">
        <title>Methanolobus halotolerans sp. nov., isolated from a saline lake Tus in Siberia.</title>
        <authorList>
            <person name="Shen Y."/>
            <person name="Chen S.-C."/>
            <person name="Lai M.-C."/>
            <person name="Huang H.-H."/>
            <person name="Chiu H.-H."/>
            <person name="Tang S.-L."/>
            <person name="Rogozin D.Y."/>
            <person name="Degermendzhy A.G."/>
        </authorList>
    </citation>
    <scope>NUCLEOTIDE SEQUENCE [LARGE SCALE GENOMIC DNA]</scope>
    <source>
        <strain evidence="3 4">DSM 21339</strain>
    </source>
</reference>
<dbReference type="InterPro" id="IPR045095">
    <property type="entry name" value="ACDP"/>
</dbReference>
<dbReference type="RefSeq" id="WP_176964081.1">
    <property type="nucleotide sequence ID" value="NZ_CP058215.1"/>
</dbReference>
<dbReference type="InterPro" id="IPR002550">
    <property type="entry name" value="CNNM"/>
</dbReference>
<dbReference type="EMBL" id="CP058215">
    <property type="protein sequence ID" value="QLC49018.1"/>
    <property type="molecule type" value="Genomic_DNA"/>
</dbReference>
<dbReference type="PROSITE" id="PS51846">
    <property type="entry name" value="CNNM"/>
    <property type="match status" value="1"/>
</dbReference>
<accession>A0A7D5E6P1</accession>
<dbReference type="KEGG" id="mzi:HWN40_01405"/>
<keyword evidence="4" id="KW-1185">Reference proteome</keyword>
<keyword evidence="1" id="KW-1133">Transmembrane helix</keyword>
<organism evidence="3 4">
    <name type="scientific">Methanolobus zinderi</name>
    <dbReference type="NCBI Taxonomy" id="536044"/>
    <lineage>
        <taxon>Archaea</taxon>
        <taxon>Methanobacteriati</taxon>
        <taxon>Methanobacteriota</taxon>
        <taxon>Stenosarchaea group</taxon>
        <taxon>Methanomicrobia</taxon>
        <taxon>Methanosarcinales</taxon>
        <taxon>Methanosarcinaceae</taxon>
        <taxon>Methanolobus</taxon>
    </lineage>
</organism>
<feature type="transmembrane region" description="Helical" evidence="1">
    <location>
        <begin position="6"/>
        <end position="34"/>
    </location>
</feature>
<dbReference type="GeneID" id="55820290"/>
<dbReference type="GO" id="GO:0010960">
    <property type="term" value="P:magnesium ion homeostasis"/>
    <property type="evidence" value="ECO:0007669"/>
    <property type="project" value="InterPro"/>
</dbReference>
<dbReference type="PANTHER" id="PTHR12064">
    <property type="entry name" value="METAL TRANSPORTER CNNM"/>
    <property type="match status" value="1"/>
</dbReference>
<feature type="domain" description="CNNM transmembrane" evidence="2">
    <location>
        <begin position="1"/>
        <end position="175"/>
    </location>
</feature>
<evidence type="ECO:0000313" key="3">
    <source>
        <dbReference type="EMBL" id="QLC49018.1"/>
    </source>
</evidence>
<sequence length="340" mass="38065">MVQITWIFIFLCLAQSAIFSGLTIGLFGLSPLRLEIESELKNPYALKVMGLRKDANYLLATLLWGNVAVNTLLALLTDTVMTGVAAFFFSTVGIATFGELLPQAYFSRNALKMGAFLSPLVRFYGIILYPVAKPSAIALDLLLGKEKVEYFKEKAFRTMISKHVATSLSDIDRFEGRGALNFLSIDDLAIKKEGSLIHPQSIIQLPFENNRPVFPEITRDPGDELLKNIAASGKKWIIVVNENDEPKTAIDSDGFLRGALRIDKGFDPYRYCHHPIVVSDPNEKIGSVINRLKVYPMDLEDDVIDEDLILYWNRDDPEKKIITGSDILGRLLRGLVIRVE</sequence>
<protein>
    <submittedName>
        <fullName evidence="3">DUF21 domain-containing protein</fullName>
    </submittedName>
</protein>
<dbReference type="Pfam" id="PF01595">
    <property type="entry name" value="CNNM"/>
    <property type="match status" value="1"/>
</dbReference>
<feature type="transmembrane region" description="Helical" evidence="1">
    <location>
        <begin position="82"/>
        <end position="101"/>
    </location>
</feature>
<evidence type="ECO:0000256" key="1">
    <source>
        <dbReference type="SAM" id="Phobius"/>
    </source>
</evidence>
<name>A0A7D5E6P1_9EURY</name>
<evidence type="ECO:0000313" key="4">
    <source>
        <dbReference type="Proteomes" id="UP000509594"/>
    </source>
</evidence>
<keyword evidence="1" id="KW-0472">Membrane</keyword>
<feature type="transmembrane region" description="Helical" evidence="1">
    <location>
        <begin position="55"/>
        <end position="76"/>
    </location>
</feature>